<organism evidence="2 3">
    <name type="scientific">Trichinella papuae</name>
    <dbReference type="NCBI Taxonomy" id="268474"/>
    <lineage>
        <taxon>Eukaryota</taxon>
        <taxon>Metazoa</taxon>
        <taxon>Ecdysozoa</taxon>
        <taxon>Nematoda</taxon>
        <taxon>Enoplea</taxon>
        <taxon>Dorylaimia</taxon>
        <taxon>Trichinellida</taxon>
        <taxon>Trichinellidae</taxon>
        <taxon>Trichinella</taxon>
    </lineage>
</organism>
<name>A0A0V1MXI3_9BILA</name>
<gene>
    <name evidence="2" type="ORF">T10_2044</name>
</gene>
<evidence type="ECO:0000313" key="3">
    <source>
        <dbReference type="Proteomes" id="UP000054843"/>
    </source>
</evidence>
<comment type="caution">
    <text evidence="2">The sequence shown here is derived from an EMBL/GenBank/DDBJ whole genome shotgun (WGS) entry which is preliminary data.</text>
</comment>
<dbReference type="Proteomes" id="UP000054843">
    <property type="component" value="Unassembled WGS sequence"/>
</dbReference>
<evidence type="ECO:0000256" key="1">
    <source>
        <dbReference type="SAM" id="MobiDB-lite"/>
    </source>
</evidence>
<dbReference type="EMBL" id="JYDO01000028">
    <property type="protein sequence ID" value="KRZ76473.1"/>
    <property type="molecule type" value="Genomic_DNA"/>
</dbReference>
<protein>
    <submittedName>
        <fullName evidence="2">Uncharacterized protein</fullName>
    </submittedName>
</protein>
<dbReference type="AlphaFoldDB" id="A0A0V1MXI3"/>
<accession>A0A0V1MXI3</accession>
<sequence>MFAFTVVFNHYTVVVYSIAMNFLSHLSCQSSKHFSNSRVREDKTFRNGITSPPTQEQSEKWSSFCIYSSAQSYNFDSFPFSPQLHNHDGGLPESFFRSPYAFSKHWQTSVPFTSTPTPQVPQSGSGSLFSSTSQKSPAKSGKQVHHLLASSVDDDNFFF</sequence>
<proteinExistence type="predicted"/>
<evidence type="ECO:0000313" key="2">
    <source>
        <dbReference type="EMBL" id="KRZ76473.1"/>
    </source>
</evidence>
<reference evidence="2 3" key="1">
    <citation type="submission" date="2015-01" db="EMBL/GenBank/DDBJ databases">
        <title>Evolution of Trichinella species and genotypes.</title>
        <authorList>
            <person name="Korhonen P.K."/>
            <person name="Edoardo P."/>
            <person name="Giuseppe L.R."/>
            <person name="Gasser R.B."/>
        </authorList>
    </citation>
    <scope>NUCLEOTIDE SEQUENCE [LARGE SCALE GENOMIC DNA]</scope>
    <source>
        <strain evidence="2">ISS1980</strain>
    </source>
</reference>
<keyword evidence="3" id="KW-1185">Reference proteome</keyword>
<feature type="region of interest" description="Disordered" evidence="1">
    <location>
        <begin position="113"/>
        <end position="142"/>
    </location>
</feature>
<feature type="compositionally biased region" description="Low complexity" evidence="1">
    <location>
        <begin position="122"/>
        <end position="136"/>
    </location>
</feature>